<keyword evidence="2" id="KW-1185">Reference proteome</keyword>
<name>A0A7H1RX72_9BACL</name>
<protein>
    <submittedName>
        <fullName evidence="1">Uncharacterized protein</fullName>
    </submittedName>
</protein>
<evidence type="ECO:0000313" key="2">
    <source>
        <dbReference type="Proteomes" id="UP000516388"/>
    </source>
</evidence>
<gene>
    <name evidence="1" type="ORF">IC807_04135</name>
</gene>
<dbReference type="Proteomes" id="UP000516388">
    <property type="component" value="Chromosome"/>
</dbReference>
<dbReference type="KEGG" id="gza:IC807_04135"/>
<accession>A0A7H1RX72</accession>
<dbReference type="AlphaFoldDB" id="A0A7H1RX72"/>
<dbReference type="EMBL" id="CP061470">
    <property type="protein sequence ID" value="QNU18861.1"/>
    <property type="molecule type" value="Genomic_DNA"/>
</dbReference>
<evidence type="ECO:0000313" key="1">
    <source>
        <dbReference type="EMBL" id="QNU18861.1"/>
    </source>
</evidence>
<proteinExistence type="predicted"/>
<reference evidence="1 2" key="1">
    <citation type="submission" date="2020-09" db="EMBL/GenBank/DDBJ databases">
        <title>Complete Geobacillus genomes through the use of hybrid genome assembly.</title>
        <authorList>
            <person name="Vera D.L."/>
            <person name="Venkateswaran K."/>
            <person name="Singh N.K."/>
            <person name="Landry K."/>
        </authorList>
    </citation>
    <scope>NUCLEOTIDE SEQUENCE [LARGE SCALE GENOMIC DNA]</scope>
    <source>
        <strain evidence="1 2">SURF-189</strain>
    </source>
</reference>
<organism evidence="1 2">
    <name type="scientific">Geobacillus zalihae</name>
    <dbReference type="NCBI Taxonomy" id="213419"/>
    <lineage>
        <taxon>Bacteria</taxon>
        <taxon>Bacillati</taxon>
        <taxon>Bacillota</taxon>
        <taxon>Bacilli</taxon>
        <taxon>Bacillales</taxon>
        <taxon>Anoxybacillaceae</taxon>
        <taxon>Geobacillus</taxon>
    </lineage>
</organism>
<sequence length="52" mass="5707">MTDDVMFKAKAPQPICAYDSSIVERKIGKSAGMTACIASFKKWPRLMANKIG</sequence>